<dbReference type="AlphaFoldDB" id="Q1Q3X0"/>
<feature type="transmembrane region" description="Helical" evidence="2">
    <location>
        <begin position="7"/>
        <end position="25"/>
    </location>
</feature>
<keyword evidence="2" id="KW-1133">Transmembrane helix</keyword>
<evidence type="ECO:0000256" key="2">
    <source>
        <dbReference type="SAM" id="Phobius"/>
    </source>
</evidence>
<gene>
    <name evidence="3" type="ORF">kuste3943</name>
</gene>
<keyword evidence="2" id="KW-0472">Membrane</keyword>
<dbReference type="EMBL" id="CT573071">
    <property type="protein sequence ID" value="CAJ74706.1"/>
    <property type="molecule type" value="Genomic_DNA"/>
</dbReference>
<proteinExistence type="predicted"/>
<reference evidence="3" key="2">
    <citation type="submission" date="2006-01" db="EMBL/GenBank/DDBJ databases">
        <authorList>
            <person name="Genoscope"/>
        </authorList>
    </citation>
    <scope>NUCLEOTIDE SEQUENCE</scope>
</reference>
<evidence type="ECO:0000313" key="3">
    <source>
        <dbReference type="EMBL" id="CAJ74706.1"/>
    </source>
</evidence>
<keyword evidence="1" id="KW-0802">TPR repeat</keyword>
<dbReference type="SUPFAM" id="SSF48452">
    <property type="entry name" value="TPR-like"/>
    <property type="match status" value="1"/>
</dbReference>
<protein>
    <submittedName>
        <fullName evidence="3">Uncharacterized protein</fullName>
    </submittedName>
</protein>
<dbReference type="Gene3D" id="1.25.40.10">
    <property type="entry name" value="Tetratricopeptide repeat domain"/>
    <property type="match status" value="1"/>
</dbReference>
<evidence type="ECO:0000256" key="1">
    <source>
        <dbReference type="PROSITE-ProRule" id="PRU00339"/>
    </source>
</evidence>
<dbReference type="InterPro" id="IPR011990">
    <property type="entry name" value="TPR-like_helical_dom_sf"/>
</dbReference>
<dbReference type="InterPro" id="IPR019734">
    <property type="entry name" value="TPR_rpt"/>
</dbReference>
<feature type="repeat" description="TPR" evidence="1">
    <location>
        <begin position="106"/>
        <end position="139"/>
    </location>
</feature>
<organism evidence="3">
    <name type="scientific">Kuenenia stuttgartiensis</name>
    <dbReference type="NCBI Taxonomy" id="174633"/>
    <lineage>
        <taxon>Bacteria</taxon>
        <taxon>Pseudomonadati</taxon>
        <taxon>Planctomycetota</taxon>
        <taxon>Candidatus Brocadiia</taxon>
        <taxon>Candidatus Brocadiales</taxon>
        <taxon>Candidatus Brocadiaceae</taxon>
        <taxon>Candidatus Kuenenia</taxon>
    </lineage>
</organism>
<dbReference type="PROSITE" id="PS50005">
    <property type="entry name" value="TPR"/>
    <property type="match status" value="1"/>
</dbReference>
<accession>Q1Q3X0</accession>
<name>Q1Q3X0_KUEST</name>
<keyword evidence="2" id="KW-0812">Transmembrane</keyword>
<sequence length="193" mass="22849">MPMFYKLLPKITFVVLACILTFYGYTNLKINTIITNLDENIKMGRYQHAFSTIRKLEENPFIRKLSEKDPLITYNKGVLYSLLMENKKASDEYRKTMETKDPVLKARAIYNNANIIAEDMDFSTAAMQYVEALKIDPADFQAKKNLERMRLGEMQFNTMFSHKQEEREDRIESLKLIPWGTKYRYSGEQKIRW</sequence>
<reference evidence="3" key="1">
    <citation type="journal article" date="2006" name="Nature">
        <title>Deciphering the evolution and metabolism of an anammox bacterium from a community genome.</title>
        <authorList>
            <person name="Strous M."/>
            <person name="Pelletier E."/>
            <person name="Mangenot S."/>
            <person name="Rattei T."/>
            <person name="Lehner A."/>
            <person name="Taylor M.W."/>
            <person name="Horn M."/>
            <person name="Daims H."/>
            <person name="Bartol-Mavel D."/>
            <person name="Wincker P."/>
            <person name="Barbe V."/>
            <person name="Fonknechten N."/>
            <person name="Vallenet D."/>
            <person name="Segurens B."/>
            <person name="Schenowitz-Truong C."/>
            <person name="Medigue C."/>
            <person name="Collingro A."/>
            <person name="Snel B."/>
            <person name="Dutilh B.E."/>
            <person name="OpDenCamp H.J.M."/>
            <person name="vanDerDrift C."/>
            <person name="Cirpus I."/>
            <person name="vanDePas-Schoonen K.T."/>
            <person name="Harhangi H.R."/>
            <person name="vanNiftrik L."/>
            <person name="Schmid M."/>
            <person name="Keltjens J."/>
            <person name="vanDeVossenberg J."/>
            <person name="Kartal B."/>
            <person name="Meier H."/>
            <person name="Frishman D."/>
            <person name="Huynen M.A."/>
            <person name="Mewes H."/>
            <person name="Weissenbach J."/>
            <person name="Jetten M.S.M."/>
            <person name="Wagner M."/>
            <person name="LePaslier D."/>
        </authorList>
    </citation>
    <scope>NUCLEOTIDE SEQUENCE</scope>
</reference>